<dbReference type="KEGG" id="cfj:CFIO01_12919"/>
<name>A0A010SKJ6_9PEZI</name>
<reference evidence="4 5" key="1">
    <citation type="submission" date="2014-02" db="EMBL/GenBank/DDBJ databases">
        <title>The genome sequence of Colletotrichum fioriniae PJ7.</title>
        <authorList>
            <person name="Baroncelli R."/>
            <person name="Thon M.R."/>
        </authorList>
    </citation>
    <scope>NUCLEOTIDE SEQUENCE [LARGE SCALE GENOMIC DNA]</scope>
    <source>
        <strain evidence="4 5">PJ7</strain>
    </source>
</reference>
<comment type="caution">
    <text evidence="4">The sequence shown here is derived from an EMBL/GenBank/DDBJ whole genome shotgun (WGS) entry which is preliminary data.</text>
</comment>
<feature type="compositionally biased region" description="Polar residues" evidence="1">
    <location>
        <begin position="676"/>
        <end position="685"/>
    </location>
</feature>
<keyword evidence="2" id="KW-1133">Transmembrane helix</keyword>
<dbReference type="eggNOG" id="KOG3607">
    <property type="taxonomic scope" value="Eukaryota"/>
</dbReference>
<evidence type="ECO:0000256" key="3">
    <source>
        <dbReference type="SAM" id="SignalP"/>
    </source>
</evidence>
<dbReference type="InterPro" id="IPR021460">
    <property type="entry name" value="DUF3112"/>
</dbReference>
<accession>A0A010SKJ6</accession>
<feature type="transmembrane region" description="Helical" evidence="2">
    <location>
        <begin position="537"/>
        <end position="557"/>
    </location>
</feature>
<dbReference type="Pfam" id="PF11309">
    <property type="entry name" value="DUF3112"/>
    <property type="match status" value="1"/>
</dbReference>
<dbReference type="AlphaFoldDB" id="A0A010SKJ6"/>
<dbReference type="OrthoDB" id="3357002at2759"/>
<dbReference type="PANTHER" id="PTHR35184:SF1">
    <property type="entry name" value="INTEGRAL MEMBRANE PROTEIN"/>
    <property type="match status" value="1"/>
</dbReference>
<feature type="transmembrane region" description="Helical" evidence="2">
    <location>
        <begin position="455"/>
        <end position="479"/>
    </location>
</feature>
<feature type="chain" id="PRO_5001456630" description="Integral membrane protein" evidence="3">
    <location>
        <begin position="23"/>
        <end position="786"/>
    </location>
</feature>
<evidence type="ECO:0000313" key="5">
    <source>
        <dbReference type="Proteomes" id="UP000020467"/>
    </source>
</evidence>
<feature type="compositionally biased region" description="Pro residues" evidence="1">
    <location>
        <begin position="127"/>
        <end position="162"/>
    </location>
</feature>
<feature type="transmembrane region" description="Helical" evidence="2">
    <location>
        <begin position="499"/>
        <end position="516"/>
    </location>
</feature>
<feature type="compositionally biased region" description="Basic and acidic residues" evidence="1">
    <location>
        <begin position="774"/>
        <end position="786"/>
    </location>
</feature>
<evidence type="ECO:0008006" key="6">
    <source>
        <dbReference type="Google" id="ProtNLM"/>
    </source>
</evidence>
<keyword evidence="3" id="KW-0732">Signal</keyword>
<organism evidence="4 5">
    <name type="scientific">Colletotrichum fioriniae PJ7</name>
    <dbReference type="NCBI Taxonomy" id="1445577"/>
    <lineage>
        <taxon>Eukaryota</taxon>
        <taxon>Fungi</taxon>
        <taxon>Dikarya</taxon>
        <taxon>Ascomycota</taxon>
        <taxon>Pezizomycotina</taxon>
        <taxon>Sordariomycetes</taxon>
        <taxon>Hypocreomycetidae</taxon>
        <taxon>Glomerellales</taxon>
        <taxon>Glomerellaceae</taxon>
        <taxon>Colletotrichum</taxon>
        <taxon>Colletotrichum acutatum species complex</taxon>
    </lineage>
</organism>
<dbReference type="Proteomes" id="UP000020467">
    <property type="component" value="Unassembled WGS sequence"/>
</dbReference>
<evidence type="ECO:0000313" key="4">
    <source>
        <dbReference type="EMBL" id="EXF85373.1"/>
    </source>
</evidence>
<feature type="compositionally biased region" description="Pro residues" evidence="1">
    <location>
        <begin position="265"/>
        <end position="276"/>
    </location>
</feature>
<feature type="compositionally biased region" description="Pro residues" evidence="1">
    <location>
        <begin position="324"/>
        <end position="334"/>
    </location>
</feature>
<dbReference type="PANTHER" id="PTHR35184">
    <property type="entry name" value="YALI0C10208P"/>
    <property type="match status" value="1"/>
</dbReference>
<feature type="transmembrane region" description="Helical" evidence="2">
    <location>
        <begin position="350"/>
        <end position="370"/>
    </location>
</feature>
<keyword evidence="2" id="KW-0812">Transmembrane</keyword>
<dbReference type="EMBL" id="JARH01000105">
    <property type="protein sequence ID" value="EXF85373.1"/>
    <property type="molecule type" value="Genomic_DNA"/>
</dbReference>
<feature type="region of interest" description="Disordered" evidence="1">
    <location>
        <begin position="251"/>
        <end position="340"/>
    </location>
</feature>
<dbReference type="HOGENOM" id="CLU_383560_0_0_1"/>
<sequence>MAGLAGFLSAAASLISLNFVAAEGNVKAAQASTSPALQLAQVAASVPKPAATPLSSTPLSNPQRPAAPAVALATLASQNHSIAKAGIPSVAGQLQPPQVIVETNYIVYTQIRTAAPSYITVTQTIRPPAPPPPPPPPPVRPPPAPKQELPPSPPKQIQPISPPKQVQPLSPPKQAQPPSPPKQVQPSSAPNQTQPPAPPRQAQPPLPPKQGEPPTLPSLPPPAANSQASNAVPLVIPVPLVVPAPLVLPSTPTPKTTPQLAATSPSPPPPPPPLAASPPATTRLSIPESPPQPPVLNPIMTAQGPERGGMPNVNPNPQAQTGPPGGPPMGPPDPANGAFPGGIPNKNIDLPVTIMFMVLFMLGAYVHLSIYRRNAKRGHKFLISDIVFDFCMIRTVTCIFRITWSIVSTRGVVLLALITENGGAALLFAVNIFFAQRLVRSIHPKAGWCTAFSQFSLILLFSVPAFIILNMTSTIIAFFSVGNVDRLETTDDLLKFGSSWNTFLSIFPVLVVSGCLSVPGPRPEKFGSGSQRVKVALLYLGSFLLITGQSIRLFAVFNKELPGATPSVIYGKAVFYTTGFFFELIVVALYAIMRVDLRFHVPNGASGPGDYSGDRDKGSYSVEEIERLIDDLEVPHQIMRERKGPEDMEMVFTIFFATKDAGKDKEKKEAGEGSDETSSGTNTEDATLPERPKRITRRQTLIDAINRPPRPPRTPSAYPDIPDMYAQMGEPEMPPRRPTRPSMYSQFDNGQAYDARADARYQQQYWGASPPYGNEKEGMKSVDLRR</sequence>
<feature type="compositionally biased region" description="Pro residues" evidence="1">
    <location>
        <begin position="169"/>
        <end position="183"/>
    </location>
</feature>
<feature type="region of interest" description="Disordered" evidence="1">
    <location>
        <begin position="123"/>
        <end position="227"/>
    </location>
</feature>
<keyword evidence="2" id="KW-0472">Membrane</keyword>
<feature type="compositionally biased region" description="Pro residues" evidence="1">
    <location>
        <begin position="193"/>
        <end position="223"/>
    </location>
</feature>
<feature type="transmembrane region" description="Helical" evidence="2">
    <location>
        <begin position="382"/>
        <end position="406"/>
    </location>
</feature>
<gene>
    <name evidence="4" type="ORF">CFIO01_12919</name>
</gene>
<proteinExistence type="predicted"/>
<evidence type="ECO:0000256" key="1">
    <source>
        <dbReference type="SAM" id="MobiDB-lite"/>
    </source>
</evidence>
<feature type="transmembrane region" description="Helical" evidence="2">
    <location>
        <begin position="412"/>
        <end position="434"/>
    </location>
</feature>
<feature type="region of interest" description="Disordered" evidence="1">
    <location>
        <begin position="765"/>
        <end position="786"/>
    </location>
</feature>
<keyword evidence="5" id="KW-1185">Reference proteome</keyword>
<feature type="transmembrane region" description="Helical" evidence="2">
    <location>
        <begin position="569"/>
        <end position="592"/>
    </location>
</feature>
<protein>
    <recommendedName>
        <fullName evidence="6">Integral membrane protein</fullName>
    </recommendedName>
</protein>
<feature type="signal peptide" evidence="3">
    <location>
        <begin position="1"/>
        <end position="22"/>
    </location>
</feature>
<feature type="region of interest" description="Disordered" evidence="1">
    <location>
        <begin position="663"/>
        <end position="747"/>
    </location>
</feature>
<evidence type="ECO:0000256" key="2">
    <source>
        <dbReference type="SAM" id="Phobius"/>
    </source>
</evidence>